<gene>
    <name evidence="3" type="ORF">AFULGI_00006210</name>
</gene>
<dbReference type="Gene3D" id="3.40.50.11700">
    <property type="match status" value="1"/>
</dbReference>
<dbReference type="InterPro" id="IPR036390">
    <property type="entry name" value="WH_DNA-bd_sf"/>
</dbReference>
<name>A0A075WCV4_ARCFL</name>
<proteinExistence type="predicted"/>
<dbReference type="Proteomes" id="UP000028501">
    <property type="component" value="Chromosome"/>
</dbReference>
<evidence type="ECO:0000313" key="4">
    <source>
        <dbReference type="Proteomes" id="UP000028501"/>
    </source>
</evidence>
<dbReference type="Pfam" id="PF22665">
    <property type="entry name" value="WHD_DUF6293"/>
    <property type="match status" value="1"/>
</dbReference>
<organism evidence="3 4">
    <name type="scientific">Archaeoglobus fulgidus DSM 8774</name>
    <dbReference type="NCBI Taxonomy" id="1344584"/>
    <lineage>
        <taxon>Archaea</taxon>
        <taxon>Methanobacteriati</taxon>
        <taxon>Methanobacteriota</taxon>
        <taxon>Archaeoglobi</taxon>
        <taxon>Archaeoglobales</taxon>
        <taxon>Archaeoglobaceae</taxon>
        <taxon>Archaeoglobus</taxon>
    </lineage>
</organism>
<sequence length="239" mass="26496">MPATQIVFVGHHKERLIESIRALREYPVTKIILAVGQQDSSGEKKARKIAEELKNELKTVFDVEIVEIDKKNVMNAALQLVELINAEKDKGNEIILNVSGSLRTFAIAAYIAGCVTGSKIITSIPRYDENENEVGIEEIVEVPILPVNFPGKEQLEIMSAVNSGVESLDDLVFKLNPGIKKDSKEFKSERSRLSHHLAKLEEAGFVRREKIGRNVRIEPTGLGKIVMGVFTCQASSSRT</sequence>
<feature type="domain" description="HFX-2341-like N-terminal" evidence="1">
    <location>
        <begin position="4"/>
        <end position="118"/>
    </location>
</feature>
<dbReference type="HOGENOM" id="CLU_103614_0_0_2"/>
<dbReference type="KEGG" id="afg:AFULGI_00006210"/>
<evidence type="ECO:0000259" key="1">
    <source>
        <dbReference type="Pfam" id="PF19810"/>
    </source>
</evidence>
<dbReference type="GeneID" id="24794147"/>
<dbReference type="Gene3D" id="1.10.10.10">
    <property type="entry name" value="Winged helix-like DNA-binding domain superfamily/Winged helix DNA-binding domain"/>
    <property type="match status" value="1"/>
</dbReference>
<accession>A0A075WCV4</accession>
<protein>
    <submittedName>
        <fullName evidence="3">Bacterial regulatory protein, arsR family</fullName>
    </submittedName>
</protein>
<dbReference type="InterPro" id="IPR054162">
    <property type="entry name" value="DUF6293_C"/>
</dbReference>
<evidence type="ECO:0000313" key="3">
    <source>
        <dbReference type="EMBL" id="AIG97422.1"/>
    </source>
</evidence>
<dbReference type="CDD" id="cd00090">
    <property type="entry name" value="HTH_ARSR"/>
    <property type="match status" value="1"/>
</dbReference>
<reference evidence="3 4" key="1">
    <citation type="submission" date="2013-07" db="EMBL/GenBank/DDBJ databases">
        <title>Genome of Archaeoglobus fulgidus.</title>
        <authorList>
            <person name="Fiebig A."/>
            <person name="Birkeland N.-K."/>
        </authorList>
    </citation>
    <scope>NUCLEOTIDE SEQUENCE [LARGE SCALE GENOMIC DNA]</scope>
    <source>
        <strain evidence="3 4">DSM 8774</strain>
    </source>
</reference>
<dbReference type="SUPFAM" id="SSF46785">
    <property type="entry name" value="Winged helix' DNA-binding domain"/>
    <property type="match status" value="1"/>
</dbReference>
<feature type="domain" description="DUF6293" evidence="2">
    <location>
        <begin position="142"/>
        <end position="229"/>
    </location>
</feature>
<dbReference type="RefSeq" id="WP_048095150.1">
    <property type="nucleotide sequence ID" value="NZ_CP006577.1"/>
</dbReference>
<dbReference type="InterPro" id="IPR036388">
    <property type="entry name" value="WH-like_DNA-bd_sf"/>
</dbReference>
<dbReference type="AlphaFoldDB" id="A0A075WCV4"/>
<dbReference type="InterPro" id="IPR011991">
    <property type="entry name" value="ArsR-like_HTH"/>
</dbReference>
<dbReference type="InterPro" id="IPR046260">
    <property type="entry name" value="HFX_2341-like_N"/>
</dbReference>
<dbReference type="Pfam" id="PF19810">
    <property type="entry name" value="HFX_2341_N"/>
    <property type="match status" value="1"/>
</dbReference>
<evidence type="ECO:0000259" key="2">
    <source>
        <dbReference type="Pfam" id="PF22665"/>
    </source>
</evidence>
<dbReference type="EMBL" id="CP006577">
    <property type="protein sequence ID" value="AIG97422.1"/>
    <property type="molecule type" value="Genomic_DNA"/>
</dbReference>